<name>A0A1D1ZWQ3_AUXPR</name>
<dbReference type="EMBL" id="GDKF01007234">
    <property type="protein sequence ID" value="JAT71388.1"/>
    <property type="molecule type" value="Transcribed_RNA"/>
</dbReference>
<dbReference type="GO" id="GO:0003676">
    <property type="term" value="F:nucleic acid binding"/>
    <property type="evidence" value="ECO:0007669"/>
    <property type="project" value="InterPro"/>
</dbReference>
<evidence type="ECO:0000313" key="4">
    <source>
        <dbReference type="EMBL" id="JAT71388.1"/>
    </source>
</evidence>
<sequence length="505" mass="51636">EHLPGDRGSAPCAWDGIRQPIGMASEALEAELRQQLEETRAALAELADQDASPEIIHLRRELEAVAEDVEAALLQLAKDILLRRLDAAAAKTDATLRPGNRALFRHTDGRIHLGLVESGAGADGLIEVSFCHPCMPCQLQPLRLAATCLTAVAPAALAPPTAAGASVLVAPQPGCRLWSRGRIEAGASASGPGAVLVRVRGSVQGAPGTLMTVPAAHLAPAAAGHGEDELGADPSWTSCDQYEAASSSDVTSDDSKEEGTGEGPVPVTNPLGLASWEAHTRGVAGRLMVAMGYGGAGLGKQGQGQTQPLQTVVLTQGAGLGVAAPARKRRSGRQARRAKAAAAAAARHEDAAAARHQVEMETGSVGLFAVLNSVLGGPAGDQVGGRGSDAQGREHGSHPAPTEDGARARAGTSPSAGPGLHAGEAARARRRAQAARLASLDSAEARVRGLEAAAARNARDPVMGPRARAALAEARQKLDEGRVAAARRSASAAAADSLHRDWAKF</sequence>
<keyword evidence="1" id="KW-0175">Coiled coil</keyword>
<organism evidence="4">
    <name type="scientific">Auxenochlorella protothecoides</name>
    <name type="common">Green microalga</name>
    <name type="synonym">Chlorella protothecoides</name>
    <dbReference type="NCBI Taxonomy" id="3075"/>
    <lineage>
        <taxon>Eukaryota</taxon>
        <taxon>Viridiplantae</taxon>
        <taxon>Chlorophyta</taxon>
        <taxon>core chlorophytes</taxon>
        <taxon>Trebouxiophyceae</taxon>
        <taxon>Chlorellales</taxon>
        <taxon>Chlorellaceae</taxon>
        <taxon>Auxenochlorella</taxon>
    </lineage>
</organism>
<dbReference type="PANTHER" id="PTHR47650:SF2">
    <property type="entry name" value="ZINC FINGER CCCH DOMAIN-CONTAINING PROTEIN 22"/>
    <property type="match status" value="1"/>
</dbReference>
<accession>A0A1D1ZWQ3</accession>
<proteinExistence type="predicted"/>
<dbReference type="AlphaFoldDB" id="A0A1D1ZWQ3"/>
<feature type="region of interest" description="Disordered" evidence="2">
    <location>
        <begin position="379"/>
        <end position="430"/>
    </location>
</feature>
<gene>
    <name evidence="4" type="ORF">g.17958</name>
</gene>
<evidence type="ECO:0000256" key="2">
    <source>
        <dbReference type="SAM" id="MobiDB-lite"/>
    </source>
</evidence>
<feature type="non-terminal residue" evidence="4">
    <location>
        <position position="1"/>
    </location>
</feature>
<feature type="domain" description="G-patch" evidence="3">
    <location>
        <begin position="280"/>
        <end position="325"/>
    </location>
</feature>
<dbReference type="SMART" id="SM00443">
    <property type="entry name" value="G_patch"/>
    <property type="match status" value="1"/>
</dbReference>
<evidence type="ECO:0000259" key="3">
    <source>
        <dbReference type="PROSITE" id="PS50174"/>
    </source>
</evidence>
<feature type="coiled-coil region" evidence="1">
    <location>
        <begin position="25"/>
        <end position="79"/>
    </location>
</feature>
<reference evidence="4" key="1">
    <citation type="submission" date="2015-08" db="EMBL/GenBank/DDBJ databases">
        <authorList>
            <person name="Babu N.S."/>
            <person name="Beckwith C.J."/>
            <person name="Beseler K.G."/>
            <person name="Brison A."/>
            <person name="Carone J.V."/>
            <person name="Caskin T.P."/>
            <person name="Diamond M."/>
            <person name="Durham M.E."/>
            <person name="Foxe J.M."/>
            <person name="Go M."/>
            <person name="Henderson B.A."/>
            <person name="Jones I.B."/>
            <person name="McGettigan J.A."/>
            <person name="Micheletti S.J."/>
            <person name="Nasrallah M.E."/>
            <person name="Ortiz D."/>
            <person name="Piller C.R."/>
            <person name="Privatt S.R."/>
            <person name="Schneider S.L."/>
            <person name="Sharp S."/>
            <person name="Smith T.C."/>
            <person name="Stanton J.D."/>
            <person name="Ullery H.E."/>
            <person name="Wilson R.J."/>
            <person name="Serrano M.G."/>
            <person name="Buck G."/>
            <person name="Lee V."/>
            <person name="Wang Y."/>
            <person name="Carvalho R."/>
            <person name="Voegtly L."/>
            <person name="Shi R."/>
            <person name="Duckworth R."/>
            <person name="Johnson A."/>
            <person name="Loviza R."/>
            <person name="Walstead R."/>
            <person name="Shah Z."/>
            <person name="Kiflezghi M."/>
            <person name="Wade K."/>
            <person name="Ball S.L."/>
            <person name="Bradley K.W."/>
            <person name="Asai D.J."/>
            <person name="Bowman C.A."/>
            <person name="Russell D.A."/>
            <person name="Pope W.H."/>
            <person name="Jacobs-Sera D."/>
            <person name="Hendrix R.W."/>
            <person name="Hatfull G.F."/>
        </authorList>
    </citation>
    <scope>NUCLEOTIDE SEQUENCE</scope>
</reference>
<dbReference type="InterPro" id="IPR000467">
    <property type="entry name" value="G_patch_dom"/>
</dbReference>
<protein>
    <recommendedName>
        <fullName evidence="3">G-patch domain-containing protein</fullName>
    </recommendedName>
</protein>
<dbReference type="PANTHER" id="PTHR47650">
    <property type="entry name" value="ZINC FINGER CCCH DOMAIN-CONTAINING PROTEIN 22"/>
    <property type="match status" value="1"/>
</dbReference>
<feature type="region of interest" description="Disordered" evidence="2">
    <location>
        <begin position="222"/>
        <end position="271"/>
    </location>
</feature>
<dbReference type="Pfam" id="PF01585">
    <property type="entry name" value="G-patch"/>
    <property type="match status" value="1"/>
</dbReference>
<dbReference type="PROSITE" id="PS50174">
    <property type="entry name" value="G_PATCH"/>
    <property type="match status" value="1"/>
</dbReference>
<evidence type="ECO:0000256" key="1">
    <source>
        <dbReference type="SAM" id="Coils"/>
    </source>
</evidence>